<dbReference type="InterPro" id="IPR023158">
    <property type="entry name" value="YerB-like_sf"/>
</dbReference>
<reference evidence="4 5" key="1">
    <citation type="submission" date="2016-10" db="EMBL/GenBank/DDBJ databases">
        <authorList>
            <person name="de Groot N.N."/>
        </authorList>
    </citation>
    <scope>NUCLEOTIDE SEQUENCE [LARGE SCALE GENOMIC DNA]</scope>
    <source>
        <strain evidence="4 5">DSM 21650</strain>
    </source>
</reference>
<proteinExistence type="predicted"/>
<evidence type="ECO:0000259" key="2">
    <source>
        <dbReference type="Pfam" id="PF11258"/>
    </source>
</evidence>
<protein>
    <recommendedName>
        <fullName evidence="6">Lipoprotein YerB</fullName>
    </recommendedName>
</protein>
<feature type="domain" description="DUF3048" evidence="3">
    <location>
        <begin position="242"/>
        <end position="351"/>
    </location>
</feature>
<dbReference type="EMBL" id="FNQE01000024">
    <property type="protein sequence ID" value="SDZ20010.1"/>
    <property type="molecule type" value="Genomic_DNA"/>
</dbReference>
<keyword evidence="5" id="KW-1185">Reference proteome</keyword>
<feature type="domain" description="DUF3048" evidence="2">
    <location>
        <begin position="73"/>
        <end position="214"/>
    </location>
</feature>
<organism evidence="4 5">
    <name type="scientific">Proteiniborus ethanoligenes</name>
    <dbReference type="NCBI Taxonomy" id="415015"/>
    <lineage>
        <taxon>Bacteria</taxon>
        <taxon>Bacillati</taxon>
        <taxon>Bacillota</taxon>
        <taxon>Clostridia</taxon>
        <taxon>Eubacteriales</taxon>
        <taxon>Proteiniborus</taxon>
    </lineage>
</organism>
<dbReference type="Pfam" id="PF17479">
    <property type="entry name" value="DUF3048_C"/>
    <property type="match status" value="1"/>
</dbReference>
<sequence length="363" mass="41673">MHKKTHIKIVLILLLISMFITACSKKDNDASNIDVSIGEENSIDKETNNTNEEENEEEEKIEVISSDGVPSPLSGLYVEKERLERRPVAVMFDNDPKARWQAGLSQAEIVYEFLVEAPYTRYMGIFLINEPEIIGPVRSARPYFIATLLEYDPLYVRVGGSEEAKADVKKYKVADIDGLYSGAFWRDTKKGKKAPNNLYTSMEGIRKEQDRLKYEEIGDYKSFSFYDKDTDIEGITAKDVLIKYYSKNITKYEYDSESKVYKRYKDGKLHVDEIDESPIIAKNIIIQEANTKVIDELGRLEIKVIGEGKGKYITNGKCINITWKKKSLEDKTTYYNEDGDEIKFNPGITWIQLTKPNPDIEIN</sequence>
<evidence type="ECO:0000256" key="1">
    <source>
        <dbReference type="SAM" id="SignalP"/>
    </source>
</evidence>
<dbReference type="Gene3D" id="3.50.90.10">
    <property type="entry name" value="YerB-like"/>
    <property type="match status" value="1"/>
</dbReference>
<gene>
    <name evidence="4" type="ORF">SAMN05660462_02193</name>
</gene>
<name>A0A1H3R310_9FIRM</name>
<evidence type="ECO:0000313" key="4">
    <source>
        <dbReference type="EMBL" id="SDZ20010.1"/>
    </source>
</evidence>
<dbReference type="SUPFAM" id="SSF159774">
    <property type="entry name" value="YerB-like"/>
    <property type="match status" value="1"/>
</dbReference>
<dbReference type="InterPro" id="IPR035328">
    <property type="entry name" value="DUF3048_C"/>
</dbReference>
<dbReference type="Pfam" id="PF11258">
    <property type="entry name" value="DUF3048"/>
    <property type="match status" value="1"/>
</dbReference>
<feature type="chain" id="PRO_5038412645" description="Lipoprotein YerB" evidence="1">
    <location>
        <begin position="23"/>
        <end position="363"/>
    </location>
</feature>
<accession>A0A1H3R310</accession>
<evidence type="ECO:0008006" key="6">
    <source>
        <dbReference type="Google" id="ProtNLM"/>
    </source>
</evidence>
<dbReference type="STRING" id="415015.SAMN05660462_02193"/>
<evidence type="ECO:0000313" key="5">
    <source>
        <dbReference type="Proteomes" id="UP000198625"/>
    </source>
</evidence>
<dbReference type="PROSITE" id="PS51257">
    <property type="entry name" value="PROKAR_LIPOPROTEIN"/>
    <property type="match status" value="1"/>
</dbReference>
<dbReference type="AlphaFoldDB" id="A0A1H3R310"/>
<dbReference type="Proteomes" id="UP000198625">
    <property type="component" value="Unassembled WGS sequence"/>
</dbReference>
<evidence type="ECO:0000259" key="3">
    <source>
        <dbReference type="Pfam" id="PF17479"/>
    </source>
</evidence>
<feature type="signal peptide" evidence="1">
    <location>
        <begin position="1"/>
        <end position="22"/>
    </location>
</feature>
<keyword evidence="1" id="KW-0732">Signal</keyword>
<dbReference type="InterPro" id="IPR021416">
    <property type="entry name" value="DUF3048_N"/>
</dbReference>
<dbReference type="RefSeq" id="WP_208975252.1">
    <property type="nucleotide sequence ID" value="NZ_FNQE01000024.1"/>
</dbReference>